<protein>
    <submittedName>
        <fullName evidence="1">Uncharacterized protein</fullName>
    </submittedName>
</protein>
<evidence type="ECO:0000313" key="2">
    <source>
        <dbReference type="Proteomes" id="UP001194580"/>
    </source>
</evidence>
<evidence type="ECO:0000313" key="1">
    <source>
        <dbReference type="EMBL" id="KAG0252551.1"/>
    </source>
</evidence>
<dbReference type="Proteomes" id="UP001194580">
    <property type="component" value="Unassembled WGS sequence"/>
</dbReference>
<feature type="non-terminal residue" evidence="1">
    <location>
        <position position="861"/>
    </location>
</feature>
<dbReference type="EMBL" id="JAAAIL010003086">
    <property type="protein sequence ID" value="KAG0252551.1"/>
    <property type="molecule type" value="Genomic_DNA"/>
</dbReference>
<proteinExistence type="predicted"/>
<reference evidence="1" key="1">
    <citation type="journal article" date="2020" name="Fungal Divers.">
        <title>Resolving the Mortierellaceae phylogeny through synthesis of multi-gene phylogenetics and phylogenomics.</title>
        <authorList>
            <person name="Vandepol N."/>
            <person name="Liber J."/>
            <person name="Desiro A."/>
            <person name="Na H."/>
            <person name="Kennedy M."/>
            <person name="Barry K."/>
            <person name="Grigoriev I.V."/>
            <person name="Miller A.N."/>
            <person name="O'Donnell K."/>
            <person name="Stajich J.E."/>
            <person name="Bonito G."/>
        </authorList>
    </citation>
    <scope>NUCLEOTIDE SEQUENCE</scope>
    <source>
        <strain evidence="1">NRRL 28262</strain>
    </source>
</reference>
<gene>
    <name evidence="1" type="ORF">BGZ95_006594</name>
</gene>
<organism evidence="1 2">
    <name type="scientific">Linnemannia exigua</name>
    <dbReference type="NCBI Taxonomy" id="604196"/>
    <lineage>
        <taxon>Eukaryota</taxon>
        <taxon>Fungi</taxon>
        <taxon>Fungi incertae sedis</taxon>
        <taxon>Mucoromycota</taxon>
        <taxon>Mortierellomycotina</taxon>
        <taxon>Mortierellomycetes</taxon>
        <taxon>Mortierellales</taxon>
        <taxon>Mortierellaceae</taxon>
        <taxon>Linnemannia</taxon>
    </lineage>
</organism>
<dbReference type="AlphaFoldDB" id="A0AAD4D0U7"/>
<comment type="caution">
    <text evidence="1">The sequence shown here is derived from an EMBL/GenBank/DDBJ whole genome shotgun (WGS) entry which is preliminary data.</text>
</comment>
<feature type="non-terminal residue" evidence="1">
    <location>
        <position position="1"/>
    </location>
</feature>
<name>A0AAD4D0U7_9FUNG</name>
<accession>A0AAD4D0U7</accession>
<keyword evidence="2" id="KW-1185">Reference proteome</keyword>
<sequence length="861" mass="88698">CGAGGCTVTNGDDECNPVECTCPGSGTAPVCGSELPKACGADPNTIYMCPGGSGTAPVPQQVCDPGTICQKRPLPQGAVCSASGCECEGEEEVCSDDFDKECNLEPNSIYKCENGNKVKKETCDATQTCITIADGVLCVSKDCKCPSDGTICGKAFPLSCKLQATALYTCKKGDDPVFEKDCYPDRCTVSKSSFDAKAVFESTASDVCQDQCTCAREGDVCGSTFPPECNKDPNTLYKCDGGAGSEPTIGEECKEGGCKVNHGSDKCATSQCTCPAPGTDPVCGADLPAECNAKKEEIYHCPGGTGTEPEVLAVCDPGTVCIKKPSPEGAVCGSLNCDCFGSDEVCSNQFPDKCGLEKNTIYKCTADGKPEKCEKDGDVCGEAFPLSCKISATAVYTCKKGESPKLKEECHPGGRCDASADSFAAAAIFEALDAVCVNDCTCGGSGAVCGHTFPDHCGLDKTTLYKCDGSGKEPTVIEKCKTGGCLSSNGDDKCSTDICTCPSGTDPVCGADLPSSCNAAVNTIYHCPGGSGTAPEPLSECLPGTMCIKKPSPEGAVCGSGTCDCKGDNEVCSNQFRDECGLEKNTIYKCTPDGKPEKVKACKDTESCVSLGDEAVCANKDCKCPDDGTICGQAFPPSCQLKATALYTCTKGGDPILDKVCDPERCTASKSYFTATAIFQANVAADVCTSQCLCAGKGPVCGSTFDPDCKLEPSTLYTCDGAGSTPRPREVCGQGGCTVTNGDDNCNPSTCTCPGTGLAPVCGAELPSSCKAQANTIYHCPGGSGTEPVPLSECKPGTQCIKKPLPEGAVCGSADCECKGDNEVCSNQFLDKCGYPQNAVLKCTPDGKPEKVEDCADDESC</sequence>